<protein>
    <submittedName>
        <fullName evidence="2">Uncharacterized protein</fullName>
    </submittedName>
</protein>
<name>A0A419T5Q4_9FIRM</name>
<evidence type="ECO:0000256" key="1">
    <source>
        <dbReference type="SAM" id="Phobius"/>
    </source>
</evidence>
<evidence type="ECO:0000313" key="2">
    <source>
        <dbReference type="EMBL" id="RKD32766.1"/>
    </source>
</evidence>
<proteinExistence type="predicted"/>
<dbReference type="Proteomes" id="UP000284177">
    <property type="component" value="Unassembled WGS sequence"/>
</dbReference>
<evidence type="ECO:0000313" key="3">
    <source>
        <dbReference type="Proteomes" id="UP000284177"/>
    </source>
</evidence>
<dbReference type="EMBL" id="MCIB01000009">
    <property type="protein sequence ID" value="RKD32766.1"/>
    <property type="molecule type" value="Genomic_DNA"/>
</dbReference>
<sequence length="172" mass="21104">MQREKIWRNKLIYLLSTLLLMVLMIKVSFNNFTNEYSLDEYLKANKYDYVLGSKITINQDEELKDKYEFKEREDTNKHLINEILDYFKSFEYVKDRNITRTSSPFYEFKFKNNSSYERIMIQVRNNKEIDFIKFGGRTVQEEERILMHLQTKKKEIDMDYIDKLYKSLSKEF</sequence>
<keyword evidence="1" id="KW-1133">Transmembrane helix</keyword>
<feature type="transmembrane region" description="Helical" evidence="1">
    <location>
        <begin position="12"/>
        <end position="29"/>
    </location>
</feature>
<reference evidence="2 3" key="1">
    <citation type="submission" date="2016-08" db="EMBL/GenBank/DDBJ databases">
        <title>Novel Firmicutes and Novel Genomes.</title>
        <authorList>
            <person name="Poppleton D.I."/>
            <person name="Gribaldo S."/>
        </authorList>
    </citation>
    <scope>NUCLEOTIDE SEQUENCE [LARGE SCALE GENOMIC DNA]</scope>
    <source>
        <strain evidence="2 3">CTT3</strain>
    </source>
</reference>
<keyword evidence="3" id="KW-1185">Reference proteome</keyword>
<dbReference type="RefSeq" id="WP_120168310.1">
    <property type="nucleotide sequence ID" value="NZ_MCIB01000009.1"/>
</dbReference>
<keyword evidence="1" id="KW-0472">Membrane</keyword>
<keyword evidence="1" id="KW-0812">Transmembrane</keyword>
<gene>
    <name evidence="2" type="ORF">BET03_10565</name>
</gene>
<dbReference type="AlphaFoldDB" id="A0A419T5Q4"/>
<dbReference type="OrthoDB" id="9927560at2"/>
<organism evidence="2 3">
    <name type="scientific">Thermohalobacter berrensis</name>
    <dbReference type="NCBI Taxonomy" id="99594"/>
    <lineage>
        <taxon>Bacteria</taxon>
        <taxon>Bacillati</taxon>
        <taxon>Bacillota</taxon>
        <taxon>Tissierellia</taxon>
        <taxon>Tissierellales</taxon>
        <taxon>Thermohalobacteraceae</taxon>
        <taxon>Thermohalobacter</taxon>
    </lineage>
</organism>
<comment type="caution">
    <text evidence="2">The sequence shown here is derived from an EMBL/GenBank/DDBJ whole genome shotgun (WGS) entry which is preliminary data.</text>
</comment>
<accession>A0A419T5Q4</accession>